<evidence type="ECO:0000256" key="5">
    <source>
        <dbReference type="ARBA" id="ARBA00023136"/>
    </source>
</evidence>
<dbReference type="InterPro" id="IPR003245">
    <property type="entry name" value="Phytocyanin_dom"/>
</dbReference>
<dbReference type="Gene3D" id="2.60.40.420">
    <property type="entry name" value="Cupredoxins - blue copper proteins"/>
    <property type="match status" value="1"/>
</dbReference>
<feature type="domain" description="Phytocyanin" evidence="10">
    <location>
        <begin position="82"/>
        <end position="186"/>
    </location>
</feature>
<keyword evidence="3" id="KW-0336">GPI-anchor</keyword>
<evidence type="ECO:0000256" key="9">
    <source>
        <dbReference type="ARBA" id="ARBA00035011"/>
    </source>
</evidence>
<keyword evidence="6" id="KW-1015">Disulfide bond</keyword>
<evidence type="ECO:0000256" key="3">
    <source>
        <dbReference type="ARBA" id="ARBA00022622"/>
    </source>
</evidence>
<dbReference type="InterPro" id="IPR008972">
    <property type="entry name" value="Cupredoxin"/>
</dbReference>
<dbReference type="InterPro" id="IPR041846">
    <property type="entry name" value="ENL_dom"/>
</dbReference>
<dbReference type="InterPro" id="IPR039391">
    <property type="entry name" value="Phytocyanin-like"/>
</dbReference>
<reference evidence="12" key="1">
    <citation type="submission" date="2025-08" db="UniProtKB">
        <authorList>
            <consortium name="RefSeq"/>
        </authorList>
    </citation>
    <scope>IDENTIFICATION</scope>
    <source>
        <strain evidence="12">OHB3-1</strain>
    </source>
</reference>
<dbReference type="PANTHER" id="PTHR33021">
    <property type="entry name" value="BLUE COPPER PROTEIN"/>
    <property type="match status" value="1"/>
</dbReference>
<keyword evidence="11" id="KW-1185">Reference proteome</keyword>
<accession>A0A6J1CUX8</accession>
<evidence type="ECO:0000256" key="1">
    <source>
        <dbReference type="ARBA" id="ARBA00004609"/>
    </source>
</evidence>
<protein>
    <submittedName>
        <fullName evidence="12">Early nodulin-like protein 3</fullName>
    </submittedName>
</protein>
<evidence type="ECO:0000313" key="11">
    <source>
        <dbReference type="Proteomes" id="UP000504603"/>
    </source>
</evidence>
<evidence type="ECO:0000256" key="6">
    <source>
        <dbReference type="ARBA" id="ARBA00023157"/>
    </source>
</evidence>
<dbReference type="FunFam" id="2.60.40.420:FF:000010">
    <property type="entry name" value="Early nodulin-like protein 1"/>
    <property type="match status" value="1"/>
</dbReference>
<keyword evidence="8" id="KW-0449">Lipoprotein</keyword>
<dbReference type="GO" id="GO:0009055">
    <property type="term" value="F:electron transfer activity"/>
    <property type="evidence" value="ECO:0007669"/>
    <property type="project" value="InterPro"/>
</dbReference>
<dbReference type="OrthoDB" id="782862at2759"/>
<dbReference type="CDD" id="cd11019">
    <property type="entry name" value="OsENODL1_like"/>
    <property type="match status" value="1"/>
</dbReference>
<keyword evidence="4" id="KW-0732">Signal</keyword>
<dbReference type="Pfam" id="PF02298">
    <property type="entry name" value="Cu_bind_like"/>
    <property type="match status" value="1"/>
</dbReference>
<evidence type="ECO:0000256" key="7">
    <source>
        <dbReference type="ARBA" id="ARBA00023180"/>
    </source>
</evidence>
<comment type="subcellular location">
    <subcellularLocation>
        <location evidence="1">Cell membrane</location>
        <topology evidence="1">Lipid-anchor</topology>
        <topology evidence="1">GPI-anchor</topology>
    </subcellularLocation>
</comment>
<dbReference type="SUPFAM" id="SSF49503">
    <property type="entry name" value="Cupredoxins"/>
    <property type="match status" value="1"/>
</dbReference>
<organism evidence="11 12">
    <name type="scientific">Momordica charantia</name>
    <name type="common">Bitter gourd</name>
    <name type="synonym">Balsam pear</name>
    <dbReference type="NCBI Taxonomy" id="3673"/>
    <lineage>
        <taxon>Eukaryota</taxon>
        <taxon>Viridiplantae</taxon>
        <taxon>Streptophyta</taxon>
        <taxon>Embryophyta</taxon>
        <taxon>Tracheophyta</taxon>
        <taxon>Spermatophyta</taxon>
        <taxon>Magnoliopsida</taxon>
        <taxon>eudicotyledons</taxon>
        <taxon>Gunneridae</taxon>
        <taxon>Pentapetalae</taxon>
        <taxon>rosids</taxon>
        <taxon>fabids</taxon>
        <taxon>Cucurbitales</taxon>
        <taxon>Cucurbitaceae</taxon>
        <taxon>Momordiceae</taxon>
        <taxon>Momordica</taxon>
    </lineage>
</organism>
<dbReference type="PROSITE" id="PS51485">
    <property type="entry name" value="PHYTOCYANIN"/>
    <property type="match status" value="1"/>
</dbReference>
<dbReference type="PANTHER" id="PTHR33021:SF44">
    <property type="entry name" value="EARLY NODULIN-LIKE PROTEIN 8"/>
    <property type="match status" value="1"/>
</dbReference>
<dbReference type="GeneID" id="111014814"/>
<evidence type="ECO:0000256" key="2">
    <source>
        <dbReference type="ARBA" id="ARBA00022475"/>
    </source>
</evidence>
<name>A0A6J1CUX8_MOMCH</name>
<keyword evidence="2" id="KW-1003">Cell membrane</keyword>
<evidence type="ECO:0000256" key="8">
    <source>
        <dbReference type="ARBA" id="ARBA00023288"/>
    </source>
</evidence>
<keyword evidence="5" id="KW-0472">Membrane</keyword>
<comment type="similarity">
    <text evidence="9">Belongs to the early nodulin-like (ENODL) family.</text>
</comment>
<evidence type="ECO:0000313" key="12">
    <source>
        <dbReference type="RefSeq" id="XP_022145334.1"/>
    </source>
</evidence>
<dbReference type="RefSeq" id="XP_022145334.1">
    <property type="nucleotide sequence ID" value="XM_022289642.1"/>
</dbReference>
<evidence type="ECO:0000259" key="10">
    <source>
        <dbReference type="PROSITE" id="PS51485"/>
    </source>
</evidence>
<evidence type="ECO:0000256" key="4">
    <source>
        <dbReference type="ARBA" id="ARBA00022729"/>
    </source>
</evidence>
<dbReference type="AlphaFoldDB" id="A0A6J1CUX8"/>
<dbReference type="KEGG" id="mcha:111014814"/>
<keyword evidence="7" id="KW-0325">Glycoprotein</keyword>
<gene>
    <name evidence="12" type="primary">LOC111014814</name>
</gene>
<proteinExistence type="inferred from homology"/>
<dbReference type="GO" id="GO:0005886">
    <property type="term" value="C:plasma membrane"/>
    <property type="evidence" value="ECO:0007669"/>
    <property type="project" value="UniProtKB-SubCell"/>
</dbReference>
<dbReference type="Proteomes" id="UP000504603">
    <property type="component" value="Unplaced"/>
</dbReference>
<dbReference type="GO" id="GO:0098552">
    <property type="term" value="C:side of membrane"/>
    <property type="evidence" value="ECO:0007669"/>
    <property type="project" value="UniProtKB-KW"/>
</dbReference>
<sequence length="248" mass="27055">MWPFCNSQCQLPYFTAASCNVKTKNVPFFKGPLWLSQVSGRFGRGKRQKSGGEAIMAVPESLRFHFLHQLVILLQIHSVICYQYKVGDLDSWGVPTSANPQIYTHWSKYHSLKIGDSLLFLYPPSQDSVIQVTKESYNSCNLKDPILSMNDGNSVFNITDYGEWFFTSGVAGHCEKKQKLHISVLSGNASSSANAPSSDGALPEISPSYPTVFGGIPAAPNASSSSPTRSFFSPTFIGAFAGLLILIG</sequence>